<dbReference type="InterPro" id="IPR029016">
    <property type="entry name" value="GAF-like_dom_sf"/>
</dbReference>
<keyword evidence="3" id="KW-0805">Transcription regulation</keyword>
<sequence length="246" mass="26091">MDQTPEPDDSERVRELAKQFKRMVDALAGSTQAVSPDHVIRMATLAVPHAQHAGLTLIRAGQSAVTLGASDDVPKNVDVLQYRIGEGPCLDAATGPAALLSGDVSTDARWPTFGPRCTAATGIRSMLSLRLPLEGGDHAAINFYSKLARTFTQEDITVASVVVPLAALAVEGGRHQRDQTDLLDALASSRHIATAVGIVMDTKGITSGEALHLLQRISTEFNVKLGAVADKVNFYASLTDPLEPTE</sequence>
<accession>A0A0A0JY25</accession>
<keyword evidence="2" id="KW-0418">Kinase</keyword>
<dbReference type="Pfam" id="PF13185">
    <property type="entry name" value="GAF_2"/>
    <property type="match status" value="1"/>
</dbReference>
<dbReference type="AlphaFoldDB" id="A0A0A0JY25"/>
<dbReference type="EMBL" id="AVPL01000009">
    <property type="protein sequence ID" value="KGN42068.1"/>
    <property type="molecule type" value="Genomic_DNA"/>
</dbReference>
<dbReference type="InterPro" id="IPR036388">
    <property type="entry name" value="WH-like_DNA-bd_sf"/>
</dbReference>
<dbReference type="GO" id="GO:0016301">
    <property type="term" value="F:kinase activity"/>
    <property type="evidence" value="ECO:0007669"/>
    <property type="project" value="UniProtKB-KW"/>
</dbReference>
<comment type="caution">
    <text evidence="6">The sequence shown here is derived from an EMBL/GenBank/DDBJ whole genome shotgun (WGS) entry which is preliminary data.</text>
</comment>
<feature type="domain" description="ANTAR" evidence="5">
    <location>
        <begin position="172"/>
        <end position="233"/>
    </location>
</feature>
<evidence type="ECO:0000256" key="4">
    <source>
        <dbReference type="ARBA" id="ARBA00023163"/>
    </source>
</evidence>
<dbReference type="InterPro" id="IPR003018">
    <property type="entry name" value="GAF"/>
</dbReference>
<reference evidence="6 7" key="1">
    <citation type="submission" date="2013-08" db="EMBL/GenBank/DDBJ databases">
        <title>The genome sequence of Knoellia aerolata.</title>
        <authorList>
            <person name="Zhu W."/>
            <person name="Wang G."/>
        </authorList>
    </citation>
    <scope>NUCLEOTIDE SEQUENCE [LARGE SCALE GENOMIC DNA]</scope>
    <source>
        <strain evidence="6 7">DSM 18566</strain>
    </source>
</reference>
<dbReference type="InterPro" id="IPR005561">
    <property type="entry name" value="ANTAR"/>
</dbReference>
<dbReference type="InterPro" id="IPR011006">
    <property type="entry name" value="CheY-like_superfamily"/>
</dbReference>
<keyword evidence="7" id="KW-1185">Reference proteome</keyword>
<gene>
    <name evidence="6" type="ORF">N801_03220</name>
</gene>
<keyword evidence="1" id="KW-0808">Transferase</keyword>
<organism evidence="6 7">
    <name type="scientific">Knoellia aerolata DSM 18566</name>
    <dbReference type="NCBI Taxonomy" id="1385519"/>
    <lineage>
        <taxon>Bacteria</taxon>
        <taxon>Bacillati</taxon>
        <taxon>Actinomycetota</taxon>
        <taxon>Actinomycetes</taxon>
        <taxon>Micrococcales</taxon>
        <taxon>Intrasporangiaceae</taxon>
        <taxon>Knoellia</taxon>
    </lineage>
</organism>
<dbReference type="InterPro" id="IPR012074">
    <property type="entry name" value="GAF_ANTAR"/>
</dbReference>
<dbReference type="SUPFAM" id="SSF52172">
    <property type="entry name" value="CheY-like"/>
    <property type="match status" value="1"/>
</dbReference>
<evidence type="ECO:0000256" key="1">
    <source>
        <dbReference type="ARBA" id="ARBA00022679"/>
    </source>
</evidence>
<dbReference type="PROSITE" id="PS50921">
    <property type="entry name" value="ANTAR"/>
    <property type="match status" value="1"/>
</dbReference>
<keyword evidence="4" id="KW-0804">Transcription</keyword>
<dbReference type="Gene3D" id="3.30.450.40">
    <property type="match status" value="1"/>
</dbReference>
<dbReference type="SUPFAM" id="SSF55781">
    <property type="entry name" value="GAF domain-like"/>
    <property type="match status" value="1"/>
</dbReference>
<evidence type="ECO:0000313" key="7">
    <source>
        <dbReference type="Proteomes" id="UP000030013"/>
    </source>
</evidence>
<proteinExistence type="predicted"/>
<name>A0A0A0JY25_9MICO</name>
<dbReference type="eggNOG" id="COG2203">
    <property type="taxonomic scope" value="Bacteria"/>
</dbReference>
<evidence type="ECO:0000256" key="2">
    <source>
        <dbReference type="ARBA" id="ARBA00022777"/>
    </source>
</evidence>
<evidence type="ECO:0000259" key="5">
    <source>
        <dbReference type="PROSITE" id="PS50921"/>
    </source>
</evidence>
<dbReference type="Gene3D" id="1.10.10.10">
    <property type="entry name" value="Winged helix-like DNA-binding domain superfamily/Winged helix DNA-binding domain"/>
    <property type="match status" value="1"/>
</dbReference>
<dbReference type="SMART" id="SM01012">
    <property type="entry name" value="ANTAR"/>
    <property type="match status" value="1"/>
</dbReference>
<dbReference type="OrthoDB" id="4935162at2"/>
<dbReference type="Proteomes" id="UP000030013">
    <property type="component" value="Unassembled WGS sequence"/>
</dbReference>
<dbReference type="Pfam" id="PF03861">
    <property type="entry name" value="ANTAR"/>
    <property type="match status" value="1"/>
</dbReference>
<protein>
    <recommendedName>
        <fullName evidence="5">ANTAR domain-containing protein</fullName>
    </recommendedName>
</protein>
<dbReference type="PIRSF" id="PIRSF036625">
    <property type="entry name" value="GAF_ANTAR"/>
    <property type="match status" value="1"/>
</dbReference>
<evidence type="ECO:0000313" key="6">
    <source>
        <dbReference type="EMBL" id="KGN42068.1"/>
    </source>
</evidence>
<evidence type="ECO:0000256" key="3">
    <source>
        <dbReference type="ARBA" id="ARBA00023015"/>
    </source>
</evidence>
<dbReference type="STRING" id="1385519.N801_03220"/>
<dbReference type="GO" id="GO:0003723">
    <property type="term" value="F:RNA binding"/>
    <property type="evidence" value="ECO:0007669"/>
    <property type="project" value="InterPro"/>
</dbReference>
<dbReference type="RefSeq" id="WP_035934663.1">
    <property type="nucleotide sequence ID" value="NZ_AVPL01000009.1"/>
</dbReference>